<feature type="region of interest" description="Disordered" evidence="1">
    <location>
        <begin position="1"/>
        <end position="80"/>
    </location>
</feature>
<dbReference type="GO" id="GO:0000132">
    <property type="term" value="P:establishment of mitotic spindle orientation"/>
    <property type="evidence" value="ECO:0007669"/>
    <property type="project" value="TreeGrafter"/>
</dbReference>
<dbReference type="GO" id="GO:0007099">
    <property type="term" value="P:centriole replication"/>
    <property type="evidence" value="ECO:0007669"/>
    <property type="project" value="TreeGrafter"/>
</dbReference>
<sequence>MALQTLPTPEQPRPPDKHDGDRCPVATDNSYDLRDSAPPVPPKSASESPPLSRNDTDSLSCNSGSSATSAPSMSHQVPGHHLWASESGSHILGLIEDYEALCTQVGQGQKLLAEMDIQIQEAPSPSSRELGTKGLHPVPLSRFVTSVSRAKLILEEVTRLLTLLWRVSLPTDGQCTLHCEQELMMLTLASQNFRATKRTFEMLRYGCWCTQTPCVVLNCLQPLFCPCPCFIQCLFLGVKCV</sequence>
<dbReference type="GO" id="GO:0097431">
    <property type="term" value="C:mitotic spindle pole"/>
    <property type="evidence" value="ECO:0007669"/>
    <property type="project" value="TreeGrafter"/>
</dbReference>
<dbReference type="GO" id="GO:0008017">
    <property type="term" value="F:microtubule binding"/>
    <property type="evidence" value="ECO:0007669"/>
    <property type="project" value="TreeGrafter"/>
</dbReference>
<gene>
    <name evidence="2" type="ORF">mPipKuh1_002546</name>
</gene>
<dbReference type="GO" id="GO:0000242">
    <property type="term" value="C:pericentriolar material"/>
    <property type="evidence" value="ECO:0007669"/>
    <property type="project" value="TreeGrafter"/>
</dbReference>
<feature type="compositionally biased region" description="Low complexity" evidence="1">
    <location>
        <begin position="58"/>
        <end position="74"/>
    </location>
</feature>
<organism evidence="2 3">
    <name type="scientific">Pipistrellus kuhlii</name>
    <name type="common">Kuhl's pipistrelle</name>
    <dbReference type="NCBI Taxonomy" id="59472"/>
    <lineage>
        <taxon>Eukaryota</taxon>
        <taxon>Metazoa</taxon>
        <taxon>Chordata</taxon>
        <taxon>Craniata</taxon>
        <taxon>Vertebrata</taxon>
        <taxon>Euteleostomi</taxon>
        <taxon>Mammalia</taxon>
        <taxon>Eutheria</taxon>
        <taxon>Laurasiatheria</taxon>
        <taxon>Chiroptera</taxon>
        <taxon>Yangochiroptera</taxon>
        <taxon>Vespertilionidae</taxon>
        <taxon>Pipistrellus</taxon>
    </lineage>
</organism>
<dbReference type="AlphaFoldDB" id="A0A7J7W2F1"/>
<dbReference type="EMBL" id="JACAGB010000012">
    <property type="protein sequence ID" value="KAF6331572.1"/>
    <property type="molecule type" value="Genomic_DNA"/>
</dbReference>
<protein>
    <submittedName>
        <fullName evidence="2">CDK5 regulatory subunit associated protein 2</fullName>
    </submittedName>
</protein>
<dbReference type="GO" id="GO:0035371">
    <property type="term" value="C:microtubule plus-end"/>
    <property type="evidence" value="ECO:0007669"/>
    <property type="project" value="TreeGrafter"/>
</dbReference>
<accession>A0A7J7W2F1</accession>
<dbReference type="Proteomes" id="UP000558488">
    <property type="component" value="Unassembled WGS sequence"/>
</dbReference>
<dbReference type="GO" id="GO:0090266">
    <property type="term" value="P:regulation of mitotic cell cycle spindle assembly checkpoint"/>
    <property type="evidence" value="ECO:0007669"/>
    <property type="project" value="TreeGrafter"/>
</dbReference>
<dbReference type="PANTHER" id="PTHR46930:SF1">
    <property type="entry name" value="CDK5 REGULATORY SUBUNIT-ASSOCIATED PROTEIN 2"/>
    <property type="match status" value="1"/>
</dbReference>
<evidence type="ECO:0000256" key="1">
    <source>
        <dbReference type="SAM" id="MobiDB-lite"/>
    </source>
</evidence>
<evidence type="ECO:0000313" key="2">
    <source>
        <dbReference type="EMBL" id="KAF6331572.1"/>
    </source>
</evidence>
<comment type="caution">
    <text evidence="2">The sequence shown here is derived from an EMBL/GenBank/DDBJ whole genome shotgun (WGS) entry which is preliminary data.</text>
</comment>
<dbReference type="PANTHER" id="PTHR46930">
    <property type="entry name" value="CDK5 REGULATORY SUBUNIT-ASSOCIATED PROTEIN 2"/>
    <property type="match status" value="1"/>
</dbReference>
<dbReference type="InterPro" id="IPR042791">
    <property type="entry name" value="CDK5RAP2"/>
</dbReference>
<reference evidence="2 3" key="1">
    <citation type="journal article" date="2020" name="Nature">
        <title>Six reference-quality genomes reveal evolution of bat adaptations.</title>
        <authorList>
            <person name="Jebb D."/>
            <person name="Huang Z."/>
            <person name="Pippel M."/>
            <person name="Hughes G.M."/>
            <person name="Lavrichenko K."/>
            <person name="Devanna P."/>
            <person name="Winkler S."/>
            <person name="Jermiin L.S."/>
            <person name="Skirmuntt E.C."/>
            <person name="Katzourakis A."/>
            <person name="Burkitt-Gray L."/>
            <person name="Ray D.A."/>
            <person name="Sullivan K.A.M."/>
            <person name="Roscito J.G."/>
            <person name="Kirilenko B.M."/>
            <person name="Davalos L.M."/>
            <person name="Corthals A.P."/>
            <person name="Power M.L."/>
            <person name="Jones G."/>
            <person name="Ransome R.D."/>
            <person name="Dechmann D.K.N."/>
            <person name="Locatelli A.G."/>
            <person name="Puechmaille S.J."/>
            <person name="Fedrigo O."/>
            <person name="Jarvis E.D."/>
            <person name="Hiller M."/>
            <person name="Vernes S.C."/>
            <person name="Myers E.W."/>
            <person name="Teeling E.C."/>
        </authorList>
    </citation>
    <scope>NUCLEOTIDE SEQUENCE [LARGE SCALE GENOMIC DNA]</scope>
    <source>
        <strain evidence="2">MPipKuh1</strain>
        <tissue evidence="2">Flight muscle</tissue>
    </source>
</reference>
<proteinExistence type="predicted"/>
<dbReference type="GO" id="GO:0046600">
    <property type="term" value="P:negative regulation of centriole replication"/>
    <property type="evidence" value="ECO:0007669"/>
    <property type="project" value="TreeGrafter"/>
</dbReference>
<feature type="compositionally biased region" description="Basic and acidic residues" evidence="1">
    <location>
        <begin position="13"/>
        <end position="22"/>
    </location>
</feature>
<evidence type="ECO:0000313" key="3">
    <source>
        <dbReference type="Proteomes" id="UP000558488"/>
    </source>
</evidence>
<dbReference type="GO" id="GO:0043015">
    <property type="term" value="F:gamma-tubulin binding"/>
    <property type="evidence" value="ECO:0007669"/>
    <property type="project" value="TreeGrafter"/>
</dbReference>
<keyword evidence="3" id="KW-1185">Reference proteome</keyword>
<name>A0A7J7W2F1_PIPKU</name>
<dbReference type="GO" id="GO:0001578">
    <property type="term" value="P:microtubule bundle formation"/>
    <property type="evidence" value="ECO:0007669"/>
    <property type="project" value="TreeGrafter"/>
</dbReference>
<dbReference type="GO" id="GO:0007059">
    <property type="term" value="P:chromosome segregation"/>
    <property type="evidence" value="ECO:0007669"/>
    <property type="project" value="TreeGrafter"/>
</dbReference>